<reference evidence="3" key="1">
    <citation type="submission" date="2022-11" db="UniProtKB">
        <authorList>
            <consortium name="WormBaseParasite"/>
        </authorList>
    </citation>
    <scope>IDENTIFICATION</scope>
</reference>
<accession>A0A915ERR6</accession>
<name>A0A915ERR6_9BILA</name>
<feature type="region of interest" description="Disordered" evidence="1">
    <location>
        <begin position="1"/>
        <end position="23"/>
    </location>
</feature>
<feature type="region of interest" description="Disordered" evidence="1">
    <location>
        <begin position="76"/>
        <end position="97"/>
    </location>
</feature>
<dbReference type="AlphaFoldDB" id="A0A915ERR6"/>
<dbReference type="WBParaSite" id="jg9746">
    <property type="protein sequence ID" value="jg9746"/>
    <property type="gene ID" value="jg9746"/>
</dbReference>
<feature type="compositionally biased region" description="Basic and acidic residues" evidence="1">
    <location>
        <begin position="8"/>
        <end position="17"/>
    </location>
</feature>
<evidence type="ECO:0000313" key="2">
    <source>
        <dbReference type="Proteomes" id="UP000887574"/>
    </source>
</evidence>
<sequence length="97" mass="10953">MMTGPRPLDTEGTKRSDNAYCSDASSEVRLNAGSVVKPKKKSLLTDVWIRATHGVRPSNSGGSAEAKKWWPIFQKAQEEEKPVEKPSATEWRRRQRK</sequence>
<proteinExistence type="predicted"/>
<protein>
    <submittedName>
        <fullName evidence="3">Uncharacterized protein</fullName>
    </submittedName>
</protein>
<keyword evidence="2" id="KW-1185">Reference proteome</keyword>
<evidence type="ECO:0000313" key="3">
    <source>
        <dbReference type="WBParaSite" id="jg9746"/>
    </source>
</evidence>
<dbReference type="Proteomes" id="UP000887574">
    <property type="component" value="Unplaced"/>
</dbReference>
<organism evidence="2 3">
    <name type="scientific">Ditylenchus dipsaci</name>
    <dbReference type="NCBI Taxonomy" id="166011"/>
    <lineage>
        <taxon>Eukaryota</taxon>
        <taxon>Metazoa</taxon>
        <taxon>Ecdysozoa</taxon>
        <taxon>Nematoda</taxon>
        <taxon>Chromadorea</taxon>
        <taxon>Rhabditida</taxon>
        <taxon>Tylenchina</taxon>
        <taxon>Tylenchomorpha</taxon>
        <taxon>Sphaerularioidea</taxon>
        <taxon>Anguinidae</taxon>
        <taxon>Anguininae</taxon>
        <taxon>Ditylenchus</taxon>
    </lineage>
</organism>
<evidence type="ECO:0000256" key="1">
    <source>
        <dbReference type="SAM" id="MobiDB-lite"/>
    </source>
</evidence>